<dbReference type="AlphaFoldDB" id="A0A9Q1IX34"/>
<feature type="domain" description="HAT C-terminal dimerisation" evidence="1">
    <location>
        <begin position="108"/>
        <end position="134"/>
    </location>
</feature>
<evidence type="ECO:0000313" key="3">
    <source>
        <dbReference type="Proteomes" id="UP001152622"/>
    </source>
</evidence>
<keyword evidence="3" id="KW-1185">Reference proteome</keyword>
<dbReference type="Proteomes" id="UP001152622">
    <property type="component" value="Chromosome 6"/>
</dbReference>
<evidence type="ECO:0000259" key="1">
    <source>
        <dbReference type="Pfam" id="PF05699"/>
    </source>
</evidence>
<sequence length="136" mass="14973">MLKLDFGHHAFVASPYISGLIHHLESRFQNLNIIGAFSVLGPQAAALGDDQNNSHLQTLAKRFLPGKETLILQDWQSFKEHMLGGGAFKDKNQAEIMTLLDSECDEWGQIYPLLSRLAAVALVIPVSSVNCETSPQ</sequence>
<evidence type="ECO:0000313" key="2">
    <source>
        <dbReference type="EMBL" id="KAJ8356546.1"/>
    </source>
</evidence>
<proteinExistence type="predicted"/>
<organism evidence="2 3">
    <name type="scientific">Synaphobranchus kaupii</name>
    <name type="common">Kaup's arrowtooth eel</name>
    <dbReference type="NCBI Taxonomy" id="118154"/>
    <lineage>
        <taxon>Eukaryota</taxon>
        <taxon>Metazoa</taxon>
        <taxon>Chordata</taxon>
        <taxon>Craniata</taxon>
        <taxon>Vertebrata</taxon>
        <taxon>Euteleostomi</taxon>
        <taxon>Actinopterygii</taxon>
        <taxon>Neopterygii</taxon>
        <taxon>Teleostei</taxon>
        <taxon>Anguilliformes</taxon>
        <taxon>Synaphobranchidae</taxon>
        <taxon>Synaphobranchus</taxon>
    </lineage>
</organism>
<name>A0A9Q1IX34_SYNKA</name>
<dbReference type="Pfam" id="PF05699">
    <property type="entry name" value="Dimer_Tnp_hAT"/>
    <property type="match status" value="1"/>
</dbReference>
<dbReference type="InterPro" id="IPR008906">
    <property type="entry name" value="HATC_C_dom"/>
</dbReference>
<protein>
    <recommendedName>
        <fullName evidence="1">HAT C-terminal dimerisation domain-containing protein</fullName>
    </recommendedName>
</protein>
<accession>A0A9Q1IX34</accession>
<comment type="caution">
    <text evidence="2">The sequence shown here is derived from an EMBL/GenBank/DDBJ whole genome shotgun (WGS) entry which is preliminary data.</text>
</comment>
<dbReference type="OrthoDB" id="6159421at2759"/>
<dbReference type="GO" id="GO:0046983">
    <property type="term" value="F:protein dimerization activity"/>
    <property type="evidence" value="ECO:0007669"/>
    <property type="project" value="InterPro"/>
</dbReference>
<gene>
    <name evidence="2" type="ORF">SKAU_G00193400</name>
</gene>
<reference evidence="2" key="1">
    <citation type="journal article" date="2023" name="Science">
        <title>Genome structures resolve the early diversification of teleost fishes.</title>
        <authorList>
            <person name="Parey E."/>
            <person name="Louis A."/>
            <person name="Montfort J."/>
            <person name="Bouchez O."/>
            <person name="Roques C."/>
            <person name="Iampietro C."/>
            <person name="Lluch J."/>
            <person name="Castinel A."/>
            <person name="Donnadieu C."/>
            <person name="Desvignes T."/>
            <person name="Floi Bucao C."/>
            <person name="Jouanno E."/>
            <person name="Wen M."/>
            <person name="Mejri S."/>
            <person name="Dirks R."/>
            <person name="Jansen H."/>
            <person name="Henkel C."/>
            <person name="Chen W.J."/>
            <person name="Zahm M."/>
            <person name="Cabau C."/>
            <person name="Klopp C."/>
            <person name="Thompson A.W."/>
            <person name="Robinson-Rechavi M."/>
            <person name="Braasch I."/>
            <person name="Lecointre G."/>
            <person name="Bobe J."/>
            <person name="Postlethwait J.H."/>
            <person name="Berthelot C."/>
            <person name="Roest Crollius H."/>
            <person name="Guiguen Y."/>
        </authorList>
    </citation>
    <scope>NUCLEOTIDE SEQUENCE</scope>
    <source>
        <strain evidence="2">WJC10195</strain>
    </source>
</reference>
<dbReference type="EMBL" id="JAINUF010000006">
    <property type="protein sequence ID" value="KAJ8356546.1"/>
    <property type="molecule type" value="Genomic_DNA"/>
</dbReference>